<name>A0A0S3PYG4_9BRAD</name>
<dbReference type="InterPro" id="IPR006659">
    <property type="entry name" value="Arsenate_reductase"/>
</dbReference>
<dbReference type="GO" id="GO:0008794">
    <property type="term" value="F:arsenate reductase (glutaredoxin) activity"/>
    <property type="evidence" value="ECO:0007669"/>
    <property type="project" value="UniProtKB-UniRule"/>
</dbReference>
<dbReference type="NCBIfam" id="TIGR00014">
    <property type="entry name" value="arsC"/>
    <property type="match status" value="1"/>
</dbReference>
<dbReference type="OrthoDB" id="9790554at2"/>
<evidence type="ECO:0000256" key="4">
    <source>
        <dbReference type="ARBA" id="ARBA00038969"/>
    </source>
</evidence>
<dbReference type="EC" id="1.20.4.1" evidence="4 7"/>
<reference evidence="8 9" key="1">
    <citation type="submission" date="2015-08" db="EMBL/GenBank/DDBJ databases">
        <title>Investigation of the bacterial diversity of lava forest soil.</title>
        <authorList>
            <person name="Lee J.S."/>
        </authorList>
    </citation>
    <scope>NUCLEOTIDE SEQUENCE [LARGE SCALE GENOMIC DNA]</scope>
    <source>
        <strain evidence="8 9">GJW-30</strain>
    </source>
</reference>
<dbReference type="KEGG" id="vgo:GJW-30_1_03491"/>
<dbReference type="PROSITE" id="PS51353">
    <property type="entry name" value="ARSC"/>
    <property type="match status" value="1"/>
</dbReference>
<comment type="catalytic activity">
    <reaction evidence="7">
        <text>[glutaredoxin]-dithiol + arsenate + glutathione + H(+) = glutathionyl-S-S-[glutaredoxin] + arsenite + H2O</text>
        <dbReference type="Rhea" id="RHEA:22016"/>
        <dbReference type="Rhea" id="RHEA-COMP:10729"/>
        <dbReference type="Rhea" id="RHEA-COMP:17668"/>
        <dbReference type="ChEBI" id="CHEBI:15377"/>
        <dbReference type="ChEBI" id="CHEBI:15378"/>
        <dbReference type="ChEBI" id="CHEBI:29242"/>
        <dbReference type="ChEBI" id="CHEBI:29950"/>
        <dbReference type="ChEBI" id="CHEBI:48597"/>
        <dbReference type="ChEBI" id="CHEBI:57925"/>
        <dbReference type="ChEBI" id="CHEBI:146199"/>
        <dbReference type="EC" id="1.20.4.1"/>
    </reaction>
</comment>
<evidence type="ECO:0000256" key="2">
    <source>
        <dbReference type="ARBA" id="ARBA00022849"/>
    </source>
</evidence>
<dbReference type="PANTHER" id="PTHR30041">
    <property type="entry name" value="ARSENATE REDUCTASE"/>
    <property type="match status" value="1"/>
</dbReference>
<keyword evidence="3 7" id="KW-0560">Oxidoreductase</keyword>
<gene>
    <name evidence="8" type="primary">arsC_2</name>
    <name evidence="8" type="ORF">GJW-30_1_03491</name>
</gene>
<evidence type="ECO:0000256" key="7">
    <source>
        <dbReference type="RuleBase" id="RU362029"/>
    </source>
</evidence>
<proteinExistence type="inferred from homology"/>
<evidence type="ECO:0000313" key="8">
    <source>
        <dbReference type="EMBL" id="BAT60941.1"/>
    </source>
</evidence>
<keyword evidence="2" id="KW-0059">Arsenical resistance</keyword>
<evidence type="ECO:0000256" key="3">
    <source>
        <dbReference type="ARBA" id="ARBA00023002"/>
    </source>
</evidence>
<dbReference type="EMBL" id="AP014946">
    <property type="protein sequence ID" value="BAT60941.1"/>
    <property type="molecule type" value="Genomic_DNA"/>
</dbReference>
<evidence type="ECO:0000256" key="5">
    <source>
        <dbReference type="ARBA" id="ARBA00039879"/>
    </source>
</evidence>
<accession>A0A0S3PYG4</accession>
<protein>
    <recommendedName>
        <fullName evidence="5 7">Arsenate reductase</fullName>
        <ecNumber evidence="4 7">1.20.4.1</ecNumber>
    </recommendedName>
</protein>
<dbReference type="Proteomes" id="UP000236884">
    <property type="component" value="Chromosome"/>
</dbReference>
<organism evidence="8 9">
    <name type="scientific">Variibacter gotjawalensis</name>
    <dbReference type="NCBI Taxonomy" id="1333996"/>
    <lineage>
        <taxon>Bacteria</taxon>
        <taxon>Pseudomonadati</taxon>
        <taxon>Pseudomonadota</taxon>
        <taxon>Alphaproteobacteria</taxon>
        <taxon>Hyphomicrobiales</taxon>
        <taxon>Nitrobacteraceae</taxon>
        <taxon>Variibacter</taxon>
    </lineage>
</organism>
<dbReference type="Gene3D" id="3.40.30.10">
    <property type="entry name" value="Glutaredoxin"/>
    <property type="match status" value="1"/>
</dbReference>
<comment type="similarity">
    <text evidence="1 6 7">Belongs to the ArsC family.</text>
</comment>
<evidence type="ECO:0000256" key="1">
    <source>
        <dbReference type="ARBA" id="ARBA00007198"/>
    </source>
</evidence>
<dbReference type="InterPro" id="IPR006660">
    <property type="entry name" value="Arsenate_reductase-like"/>
</dbReference>
<dbReference type="AlphaFoldDB" id="A0A0S3PYG4"/>
<dbReference type="GO" id="GO:0046685">
    <property type="term" value="P:response to arsenic-containing substance"/>
    <property type="evidence" value="ECO:0007669"/>
    <property type="project" value="UniProtKB-KW"/>
</dbReference>
<keyword evidence="9" id="KW-1185">Reference proteome</keyword>
<dbReference type="PANTHER" id="PTHR30041:SF5">
    <property type="entry name" value="ARSENATE REDUCTASE-RELATED"/>
    <property type="match status" value="1"/>
</dbReference>
<evidence type="ECO:0000313" key="9">
    <source>
        <dbReference type="Proteomes" id="UP000236884"/>
    </source>
</evidence>
<dbReference type="SUPFAM" id="SSF52833">
    <property type="entry name" value="Thioredoxin-like"/>
    <property type="match status" value="1"/>
</dbReference>
<dbReference type="InterPro" id="IPR036249">
    <property type="entry name" value="Thioredoxin-like_sf"/>
</dbReference>
<dbReference type="RefSeq" id="WP_096357576.1">
    <property type="nucleotide sequence ID" value="NZ_AP014946.1"/>
</dbReference>
<evidence type="ECO:0000256" key="6">
    <source>
        <dbReference type="PROSITE-ProRule" id="PRU01282"/>
    </source>
</evidence>
<sequence length="115" mass="12931">MSVTIYHNPKCSTSRNALALLRERGVEPKIVEYLKAPPSRTKLTSLIKAMGIKPRELLRKKEAAYADLKLADPTWKDADIIAKMVEYPILIERPIVEGPKGVRLGRPAERVVEVL</sequence>
<dbReference type="Pfam" id="PF03960">
    <property type="entry name" value="ArsC"/>
    <property type="match status" value="1"/>
</dbReference>
<dbReference type="CDD" id="cd03034">
    <property type="entry name" value="ArsC_ArsC"/>
    <property type="match status" value="1"/>
</dbReference>